<sequence>MDPVPGAPALSGCPRYPRRVIIWLNGSYGAGKTTTARELAALLPDARVFDSETVGALLRPVLAGVPVGNFQDWPPWRGVVVATATQVLWYTGGTLLVPQTVLSEEYWMELSAGFAEQGVPVRHVLLHCDPDTLTRRIRTDTAPESATAGPWRLRHREPYREALPWLRRAAEVVDTTDLTPAQTAAVIAAGREA</sequence>
<protein>
    <submittedName>
        <fullName evidence="1">ATP/GTP binding protein</fullName>
    </submittedName>
</protein>
<dbReference type="AlphaFoldDB" id="A0A380NBA9"/>
<dbReference type="Gene3D" id="3.40.50.300">
    <property type="entry name" value="P-loop containing nucleotide triphosphate hydrolases"/>
    <property type="match status" value="1"/>
</dbReference>
<dbReference type="InterPro" id="IPR027417">
    <property type="entry name" value="P-loop_NTPase"/>
</dbReference>
<evidence type="ECO:0000313" key="1">
    <source>
        <dbReference type="EMBL" id="SUP36427.1"/>
    </source>
</evidence>
<reference evidence="1 2" key="1">
    <citation type="submission" date="2018-06" db="EMBL/GenBank/DDBJ databases">
        <authorList>
            <consortium name="Pathogen Informatics"/>
            <person name="Doyle S."/>
        </authorList>
    </citation>
    <scope>NUCLEOTIDE SEQUENCE [LARGE SCALE GENOMIC DNA]</scope>
    <source>
        <strain evidence="1 2">NCTC7807</strain>
    </source>
</reference>
<evidence type="ECO:0000313" key="2">
    <source>
        <dbReference type="Proteomes" id="UP000254150"/>
    </source>
</evidence>
<organism evidence="1 2">
    <name type="scientific">Streptomyces griseus</name>
    <dbReference type="NCBI Taxonomy" id="1911"/>
    <lineage>
        <taxon>Bacteria</taxon>
        <taxon>Bacillati</taxon>
        <taxon>Actinomycetota</taxon>
        <taxon>Actinomycetes</taxon>
        <taxon>Kitasatosporales</taxon>
        <taxon>Streptomycetaceae</taxon>
        <taxon>Streptomyces</taxon>
    </lineage>
</organism>
<gene>
    <name evidence="1" type="primary">tmrB_2</name>
    <name evidence="1" type="ORF">NCTC7807_02276</name>
</gene>
<accession>A0A380NBA9</accession>
<name>A0A380NBA9_STRGR</name>
<proteinExistence type="predicted"/>
<dbReference type="EMBL" id="UHID01000005">
    <property type="protein sequence ID" value="SUP36427.1"/>
    <property type="molecule type" value="Genomic_DNA"/>
</dbReference>
<dbReference type="Pfam" id="PF13671">
    <property type="entry name" value="AAA_33"/>
    <property type="match status" value="1"/>
</dbReference>
<dbReference type="SUPFAM" id="SSF52540">
    <property type="entry name" value="P-loop containing nucleoside triphosphate hydrolases"/>
    <property type="match status" value="1"/>
</dbReference>
<dbReference type="Proteomes" id="UP000254150">
    <property type="component" value="Unassembled WGS sequence"/>
</dbReference>